<dbReference type="EMBL" id="CM042884">
    <property type="protein sequence ID" value="KAI4369588.1"/>
    <property type="molecule type" value="Genomic_DNA"/>
</dbReference>
<protein>
    <submittedName>
        <fullName evidence="1">Uncharacterized protein</fullName>
    </submittedName>
</protein>
<comment type="caution">
    <text evidence="1">The sequence shown here is derived from an EMBL/GenBank/DDBJ whole genome shotgun (WGS) entry which is preliminary data.</text>
</comment>
<proteinExistence type="predicted"/>
<accession>A0ACB9QWK3</accession>
<evidence type="ECO:0000313" key="2">
    <source>
        <dbReference type="Proteomes" id="UP001057402"/>
    </source>
</evidence>
<evidence type="ECO:0000313" key="1">
    <source>
        <dbReference type="EMBL" id="KAI4369588.1"/>
    </source>
</evidence>
<dbReference type="Proteomes" id="UP001057402">
    <property type="component" value="Chromosome 5"/>
</dbReference>
<sequence length="136" mass="14106">MATLKSSSICYPLLLLLIHLMSFPPPFLAQPTSTFPSPSPVLSPDIAPLQPSEGRGIGSAPSSGDPSSIPTIPSSPSPPNPDDNAGPEEPWVAASPLPASQASSGSRMSCTGLFLVSVMCCVYCIFSSLLVPYNIF</sequence>
<organism evidence="1 2">
    <name type="scientific">Melastoma candidum</name>
    <dbReference type="NCBI Taxonomy" id="119954"/>
    <lineage>
        <taxon>Eukaryota</taxon>
        <taxon>Viridiplantae</taxon>
        <taxon>Streptophyta</taxon>
        <taxon>Embryophyta</taxon>
        <taxon>Tracheophyta</taxon>
        <taxon>Spermatophyta</taxon>
        <taxon>Magnoliopsida</taxon>
        <taxon>eudicotyledons</taxon>
        <taxon>Gunneridae</taxon>
        <taxon>Pentapetalae</taxon>
        <taxon>rosids</taxon>
        <taxon>malvids</taxon>
        <taxon>Myrtales</taxon>
        <taxon>Melastomataceae</taxon>
        <taxon>Melastomatoideae</taxon>
        <taxon>Melastomateae</taxon>
        <taxon>Melastoma</taxon>
    </lineage>
</organism>
<reference evidence="2" key="1">
    <citation type="journal article" date="2023" name="Front. Plant Sci.">
        <title>Chromosomal-level genome assembly of Melastoma candidum provides insights into trichome evolution.</title>
        <authorList>
            <person name="Zhong Y."/>
            <person name="Wu W."/>
            <person name="Sun C."/>
            <person name="Zou P."/>
            <person name="Liu Y."/>
            <person name="Dai S."/>
            <person name="Zhou R."/>
        </authorList>
    </citation>
    <scope>NUCLEOTIDE SEQUENCE [LARGE SCALE GENOMIC DNA]</scope>
</reference>
<gene>
    <name evidence="1" type="ORF">MLD38_018013</name>
</gene>
<name>A0ACB9QWK3_9MYRT</name>
<keyword evidence="2" id="KW-1185">Reference proteome</keyword>